<reference evidence="2 3" key="1">
    <citation type="submission" date="2017-04" db="EMBL/GenBank/DDBJ databases">
        <title>Draft genome of the yeast Clavispora lusitaniae type strain CBS 6936.</title>
        <authorList>
            <person name="Durrens P."/>
            <person name="Klopp C."/>
            <person name="Biteau N."/>
            <person name="Fitton-Ouhabi V."/>
            <person name="Dementhon K."/>
            <person name="Accoceberry I."/>
            <person name="Sherman D.J."/>
            <person name="Noel T."/>
        </authorList>
    </citation>
    <scope>NUCLEOTIDE SEQUENCE [LARGE SCALE GENOMIC DNA]</scope>
    <source>
        <strain evidence="2 3">CBS 6936</strain>
    </source>
</reference>
<dbReference type="OMA" id="ADFRVHH"/>
<name>A0AA91Q0T8_CLALS</name>
<feature type="region of interest" description="Disordered" evidence="1">
    <location>
        <begin position="262"/>
        <end position="281"/>
    </location>
</feature>
<evidence type="ECO:0000313" key="3">
    <source>
        <dbReference type="Proteomes" id="UP000195602"/>
    </source>
</evidence>
<protein>
    <submittedName>
        <fullName evidence="2">Ribosome biogenesis protein</fullName>
    </submittedName>
</protein>
<proteinExistence type="predicted"/>
<dbReference type="InterPro" id="IPR023674">
    <property type="entry name" value="Ribosomal_uL1-like"/>
</dbReference>
<gene>
    <name evidence="2" type="ORF">A9F13_07g02684</name>
</gene>
<dbReference type="SUPFAM" id="SSF56808">
    <property type="entry name" value="Ribosomal protein L1"/>
    <property type="match status" value="1"/>
</dbReference>
<dbReference type="KEGG" id="clus:A9F13_07g02684"/>
<evidence type="ECO:0000313" key="2">
    <source>
        <dbReference type="EMBL" id="OVF08790.1"/>
    </source>
</evidence>
<sequence length="281" mass="31857">MSFVLGTEAREEAKKSLRGIIGHIADEAQKNGNQSHHEPIILVLNTNIYLVKEKDFTPRIIPVTHKLHKIDEKTILLITRDSSFKEHFTKAGSPTEDLFHQIIPFQKIKSIGQSHKNLVRLYKENDIVLADTRIHQRLPSILGSQFYAKNKKVPFKVLMAKPEPGRRTHGKINQECDVKFVRSQVKAITGNASFIPPAHGNCINIVVGYSDWKISELLTNINDVILYLVDEKALPVGGLLRKVENLHSVLVRTSNSVALPVMKKREEKEKEESDMSDLDFD</sequence>
<dbReference type="AlphaFoldDB" id="A0AA91Q0T8"/>
<dbReference type="Pfam" id="PF00687">
    <property type="entry name" value="Ribosomal_L1"/>
    <property type="match status" value="1"/>
</dbReference>
<dbReference type="EMBL" id="LYUB02000007">
    <property type="protein sequence ID" value="OVF08790.1"/>
    <property type="molecule type" value="Genomic_DNA"/>
</dbReference>
<feature type="compositionally biased region" description="Basic and acidic residues" evidence="1">
    <location>
        <begin position="263"/>
        <end position="273"/>
    </location>
</feature>
<evidence type="ECO:0000256" key="1">
    <source>
        <dbReference type="SAM" id="MobiDB-lite"/>
    </source>
</evidence>
<dbReference type="InterPro" id="IPR028364">
    <property type="entry name" value="Ribosomal_uL1/biogenesis"/>
</dbReference>
<dbReference type="Proteomes" id="UP000195602">
    <property type="component" value="Unassembled WGS sequence"/>
</dbReference>
<accession>A0AA91Q0T8</accession>
<organism evidence="2 3">
    <name type="scientific">Clavispora lusitaniae</name>
    <name type="common">Candida lusitaniae</name>
    <dbReference type="NCBI Taxonomy" id="36911"/>
    <lineage>
        <taxon>Eukaryota</taxon>
        <taxon>Fungi</taxon>
        <taxon>Dikarya</taxon>
        <taxon>Ascomycota</taxon>
        <taxon>Saccharomycotina</taxon>
        <taxon>Pichiomycetes</taxon>
        <taxon>Metschnikowiaceae</taxon>
        <taxon>Clavispora</taxon>
    </lineage>
</organism>
<comment type="caution">
    <text evidence="2">The sequence shown here is derived from an EMBL/GenBank/DDBJ whole genome shotgun (WGS) entry which is preliminary data.</text>
</comment>